<dbReference type="Proteomes" id="UP001642260">
    <property type="component" value="Unassembled WGS sequence"/>
</dbReference>
<evidence type="ECO:0000259" key="3">
    <source>
        <dbReference type="PROSITE" id="PS50144"/>
    </source>
</evidence>
<comment type="caution">
    <text evidence="4">The sequence shown here is derived from an EMBL/GenBank/DDBJ whole genome shotgun (WGS) entry which is preliminary data.</text>
</comment>
<dbReference type="PROSITE" id="PS50144">
    <property type="entry name" value="MATH"/>
    <property type="match status" value="1"/>
</dbReference>
<dbReference type="SMART" id="SM00061">
    <property type="entry name" value="MATH"/>
    <property type="match status" value="1"/>
</dbReference>
<dbReference type="Gene3D" id="2.60.210.10">
    <property type="entry name" value="Apoptosis, Tumor Necrosis Factor Receptor Associated Protein 2, Chain A"/>
    <property type="match status" value="1"/>
</dbReference>
<feature type="region of interest" description="Disordered" evidence="2">
    <location>
        <begin position="147"/>
        <end position="175"/>
    </location>
</feature>
<dbReference type="Pfam" id="PF05278">
    <property type="entry name" value="PEARLI-4"/>
    <property type="match status" value="1"/>
</dbReference>
<dbReference type="CDD" id="cd00121">
    <property type="entry name" value="MATH"/>
    <property type="match status" value="1"/>
</dbReference>
<dbReference type="PANTHER" id="PTHR46236:SF4">
    <property type="entry name" value="MATH DOMAIN-CONTAINING PROTEIN"/>
    <property type="match status" value="1"/>
</dbReference>
<keyword evidence="5" id="KW-1185">Reference proteome</keyword>
<dbReference type="InterPro" id="IPR007942">
    <property type="entry name" value="PLipase-like"/>
</dbReference>
<dbReference type="EMBL" id="CAKOAT010996446">
    <property type="protein sequence ID" value="CAH8392497.1"/>
    <property type="molecule type" value="Genomic_DNA"/>
</dbReference>
<accession>A0ABC8M826</accession>
<protein>
    <recommendedName>
        <fullName evidence="3">MATH domain-containing protein</fullName>
    </recommendedName>
</protein>
<organism evidence="4 5">
    <name type="scientific">Eruca vesicaria subsp. sativa</name>
    <name type="common">Garden rocket</name>
    <name type="synonym">Eruca sativa</name>
    <dbReference type="NCBI Taxonomy" id="29727"/>
    <lineage>
        <taxon>Eukaryota</taxon>
        <taxon>Viridiplantae</taxon>
        <taxon>Streptophyta</taxon>
        <taxon>Embryophyta</taxon>
        <taxon>Tracheophyta</taxon>
        <taxon>Spermatophyta</taxon>
        <taxon>Magnoliopsida</taxon>
        <taxon>eudicotyledons</taxon>
        <taxon>Gunneridae</taxon>
        <taxon>Pentapetalae</taxon>
        <taxon>rosids</taxon>
        <taxon>malvids</taxon>
        <taxon>Brassicales</taxon>
        <taxon>Brassicaceae</taxon>
        <taxon>Brassiceae</taxon>
        <taxon>Eruca</taxon>
    </lineage>
</organism>
<dbReference type="InterPro" id="IPR050804">
    <property type="entry name" value="MCC"/>
</dbReference>
<evidence type="ECO:0000256" key="1">
    <source>
        <dbReference type="ARBA" id="ARBA00023054"/>
    </source>
</evidence>
<dbReference type="InterPro" id="IPR008974">
    <property type="entry name" value="TRAF-like"/>
</dbReference>
<gene>
    <name evidence="4" type="ORF">ERUC_LOCUS44980</name>
</gene>
<sequence length="329" mass="37315">MASEEADNNKFTWVIKDFSSLQSRRIYFDGFFIGGYKWRLIAFPKGARVDCLSLFLGVADHESLPLGWRWNTKFSLKVVNQFSEESSILREATVWFDQKTPFFGFMKILPLAKLHSNDGGGFLVNDELKIVAEINVLQVILGESDDASEGSQEASQPMKKTKMEHYGSRSSDLHKETQVGNRTVDINGFQVSSSQVAYVRWIFEKHPDFASKVRSNSQNLKSSYINALLGLIETLCQLPEKLSDDDLDEASAVVSYLTQVGFKVDWLEKKLEEVKETKKKVCTGKAELEHMEEEFKILNKKCLELKDLVEKQNEDVTAANVALSFDDVV</sequence>
<evidence type="ECO:0000256" key="2">
    <source>
        <dbReference type="SAM" id="MobiDB-lite"/>
    </source>
</evidence>
<proteinExistence type="predicted"/>
<feature type="compositionally biased region" description="Basic and acidic residues" evidence="2">
    <location>
        <begin position="161"/>
        <end position="175"/>
    </location>
</feature>
<evidence type="ECO:0000313" key="4">
    <source>
        <dbReference type="EMBL" id="CAH8392497.1"/>
    </source>
</evidence>
<dbReference type="InterPro" id="IPR002083">
    <property type="entry name" value="MATH/TRAF_dom"/>
</dbReference>
<keyword evidence="1" id="KW-0175">Coiled coil</keyword>
<dbReference type="Pfam" id="PF22486">
    <property type="entry name" value="MATH_2"/>
    <property type="match status" value="1"/>
</dbReference>
<feature type="domain" description="MATH" evidence="3">
    <location>
        <begin position="8"/>
        <end position="134"/>
    </location>
</feature>
<dbReference type="PANTHER" id="PTHR46236">
    <property type="entry name" value="TRAF-LIKE SUPERFAMILY PROTEIN"/>
    <property type="match status" value="1"/>
</dbReference>
<reference evidence="4 5" key="1">
    <citation type="submission" date="2022-03" db="EMBL/GenBank/DDBJ databases">
        <authorList>
            <person name="Macdonald S."/>
            <person name="Ahmed S."/>
            <person name="Newling K."/>
        </authorList>
    </citation>
    <scope>NUCLEOTIDE SEQUENCE [LARGE SCALE GENOMIC DNA]</scope>
</reference>
<dbReference type="AlphaFoldDB" id="A0ABC8M826"/>
<name>A0ABC8M826_ERUVS</name>
<evidence type="ECO:0000313" key="5">
    <source>
        <dbReference type="Proteomes" id="UP001642260"/>
    </source>
</evidence>
<dbReference type="SUPFAM" id="SSF49599">
    <property type="entry name" value="TRAF domain-like"/>
    <property type="match status" value="1"/>
</dbReference>